<dbReference type="STRING" id="133381.A0A2T9ZAF2"/>
<keyword evidence="2" id="KW-0645">Protease</keyword>
<dbReference type="SUPFAM" id="SSF50630">
    <property type="entry name" value="Acid proteases"/>
    <property type="match status" value="1"/>
</dbReference>
<dbReference type="InterPro" id="IPR021109">
    <property type="entry name" value="Peptidase_aspartic_dom_sf"/>
</dbReference>
<evidence type="ECO:0000256" key="1">
    <source>
        <dbReference type="ARBA" id="ARBA00009136"/>
    </source>
</evidence>
<proteinExistence type="inferred from homology"/>
<dbReference type="Gene3D" id="2.40.70.10">
    <property type="entry name" value="Acid Proteases"/>
    <property type="match status" value="1"/>
</dbReference>
<keyword evidence="3" id="KW-0064">Aspartyl protease</keyword>
<comment type="similarity">
    <text evidence="1">Belongs to the DDI1 family.</text>
</comment>
<protein>
    <recommendedName>
        <fullName evidence="7">Aspartic peptidase DDI1-type domain-containing protein</fullName>
    </recommendedName>
</protein>
<dbReference type="AlphaFoldDB" id="A0A2T9ZAF2"/>
<comment type="caution">
    <text evidence="5">The sequence shown here is derived from an EMBL/GenBank/DDBJ whole genome shotgun (WGS) entry which is preliminary data.</text>
</comment>
<evidence type="ECO:0000256" key="3">
    <source>
        <dbReference type="ARBA" id="ARBA00022750"/>
    </source>
</evidence>
<sequence length="238" mass="26501">MRDKSITSSKSKCISAESFNRCDLREEGTENKQRDSKYSIKHQLVNIPANINLAQLYEVSPELHSKTIKLLRGMESSKNVDLIENDLITNCKAIIQINGIRCAVVIDTGAACSVISKKLAEKIKLDSAVSKSLIVVTADGKKHQTFGIVSAVPVMIANQEFTVDLLIMDIHKETLILGTDWLKKHNTVLDLKQEELLLPKDRFDVVLSISTSSEKDKINGIDDDTSWKVFGIGKEVIY</sequence>
<dbReference type="Pfam" id="PF08284">
    <property type="entry name" value="RVP_2"/>
    <property type="match status" value="1"/>
</dbReference>
<gene>
    <name evidence="5" type="ORF">BB560_004015</name>
</gene>
<reference evidence="5 6" key="1">
    <citation type="journal article" date="2018" name="MBio">
        <title>Comparative Genomics Reveals the Core Gene Toolbox for the Fungus-Insect Symbiosis.</title>
        <authorList>
            <person name="Wang Y."/>
            <person name="Stata M."/>
            <person name="Wang W."/>
            <person name="Stajich J.E."/>
            <person name="White M.M."/>
            <person name="Moncalvo J.M."/>
        </authorList>
    </citation>
    <scope>NUCLEOTIDE SEQUENCE [LARGE SCALE GENOMIC DNA]</scope>
    <source>
        <strain evidence="5 6">SC-DP-2</strain>
    </source>
</reference>
<dbReference type="PANTHER" id="PTHR12917">
    <property type="entry name" value="ASPARTYL PROTEASE DDI-RELATED"/>
    <property type="match status" value="1"/>
</dbReference>
<accession>A0A2T9ZAF2</accession>
<keyword evidence="4" id="KW-0378">Hydrolase</keyword>
<evidence type="ECO:0008006" key="7">
    <source>
        <dbReference type="Google" id="ProtNLM"/>
    </source>
</evidence>
<evidence type="ECO:0000313" key="5">
    <source>
        <dbReference type="EMBL" id="PVV01561.1"/>
    </source>
</evidence>
<keyword evidence="6" id="KW-1185">Reference proteome</keyword>
<evidence type="ECO:0000256" key="4">
    <source>
        <dbReference type="ARBA" id="ARBA00022801"/>
    </source>
</evidence>
<evidence type="ECO:0000313" key="6">
    <source>
        <dbReference type="Proteomes" id="UP000245609"/>
    </source>
</evidence>
<dbReference type="PANTHER" id="PTHR12917:SF1">
    <property type="entry name" value="AT13091P"/>
    <property type="match status" value="1"/>
</dbReference>
<name>A0A2T9ZAF2_9FUNG</name>
<organism evidence="5 6">
    <name type="scientific">Smittium megazygosporum</name>
    <dbReference type="NCBI Taxonomy" id="133381"/>
    <lineage>
        <taxon>Eukaryota</taxon>
        <taxon>Fungi</taxon>
        <taxon>Fungi incertae sedis</taxon>
        <taxon>Zoopagomycota</taxon>
        <taxon>Kickxellomycotina</taxon>
        <taxon>Harpellomycetes</taxon>
        <taxon>Harpellales</taxon>
        <taxon>Legeriomycetaceae</taxon>
        <taxon>Smittium</taxon>
    </lineage>
</organism>
<dbReference type="CDD" id="cd00303">
    <property type="entry name" value="retropepsin_like"/>
    <property type="match status" value="1"/>
</dbReference>
<dbReference type="GO" id="GO:0004190">
    <property type="term" value="F:aspartic-type endopeptidase activity"/>
    <property type="evidence" value="ECO:0007669"/>
    <property type="project" value="UniProtKB-KW"/>
</dbReference>
<dbReference type="OrthoDB" id="5597136at2759"/>
<dbReference type="Proteomes" id="UP000245609">
    <property type="component" value="Unassembled WGS sequence"/>
</dbReference>
<dbReference type="EMBL" id="MBFS01000986">
    <property type="protein sequence ID" value="PVV01561.1"/>
    <property type="molecule type" value="Genomic_DNA"/>
</dbReference>
<dbReference type="GO" id="GO:0006508">
    <property type="term" value="P:proteolysis"/>
    <property type="evidence" value="ECO:0007669"/>
    <property type="project" value="UniProtKB-KW"/>
</dbReference>
<evidence type="ECO:0000256" key="2">
    <source>
        <dbReference type="ARBA" id="ARBA00022670"/>
    </source>
</evidence>